<organism evidence="2 3">
    <name type="scientific">Phascolomyces articulosus</name>
    <dbReference type="NCBI Taxonomy" id="60185"/>
    <lineage>
        <taxon>Eukaryota</taxon>
        <taxon>Fungi</taxon>
        <taxon>Fungi incertae sedis</taxon>
        <taxon>Mucoromycota</taxon>
        <taxon>Mucoromycotina</taxon>
        <taxon>Mucoromycetes</taxon>
        <taxon>Mucorales</taxon>
        <taxon>Lichtheimiaceae</taxon>
        <taxon>Phascolomyces</taxon>
    </lineage>
</organism>
<reference evidence="2" key="2">
    <citation type="submission" date="2023-02" db="EMBL/GenBank/DDBJ databases">
        <authorList>
            <consortium name="DOE Joint Genome Institute"/>
            <person name="Mondo S.J."/>
            <person name="Chang Y."/>
            <person name="Wang Y."/>
            <person name="Ahrendt S."/>
            <person name="Andreopoulos W."/>
            <person name="Barry K."/>
            <person name="Beard J."/>
            <person name="Benny G.L."/>
            <person name="Blankenship S."/>
            <person name="Bonito G."/>
            <person name="Cuomo C."/>
            <person name="Desiro A."/>
            <person name="Gervers K.A."/>
            <person name="Hundley H."/>
            <person name="Kuo A."/>
            <person name="LaButti K."/>
            <person name="Lang B.F."/>
            <person name="Lipzen A."/>
            <person name="O'Donnell K."/>
            <person name="Pangilinan J."/>
            <person name="Reynolds N."/>
            <person name="Sandor L."/>
            <person name="Smith M.W."/>
            <person name="Tsang A."/>
            <person name="Grigoriev I.V."/>
            <person name="Stajich J.E."/>
            <person name="Spatafora J.W."/>
        </authorList>
    </citation>
    <scope>NUCLEOTIDE SEQUENCE</scope>
    <source>
        <strain evidence="2">RSA 2281</strain>
    </source>
</reference>
<feature type="compositionally biased region" description="Basic residues" evidence="1">
    <location>
        <begin position="522"/>
        <end position="533"/>
    </location>
</feature>
<evidence type="ECO:0000256" key="1">
    <source>
        <dbReference type="SAM" id="MobiDB-lite"/>
    </source>
</evidence>
<feature type="compositionally biased region" description="Acidic residues" evidence="1">
    <location>
        <begin position="199"/>
        <end position="231"/>
    </location>
</feature>
<accession>A0AAD5P8C4</accession>
<keyword evidence="3" id="KW-1185">Reference proteome</keyword>
<feature type="compositionally biased region" description="Polar residues" evidence="1">
    <location>
        <begin position="292"/>
        <end position="305"/>
    </location>
</feature>
<reference evidence="2" key="1">
    <citation type="journal article" date="2022" name="IScience">
        <title>Evolution of zygomycete secretomes and the origins of terrestrial fungal ecologies.</title>
        <authorList>
            <person name="Chang Y."/>
            <person name="Wang Y."/>
            <person name="Mondo S."/>
            <person name="Ahrendt S."/>
            <person name="Andreopoulos W."/>
            <person name="Barry K."/>
            <person name="Beard J."/>
            <person name="Benny G.L."/>
            <person name="Blankenship S."/>
            <person name="Bonito G."/>
            <person name="Cuomo C."/>
            <person name="Desiro A."/>
            <person name="Gervers K.A."/>
            <person name="Hundley H."/>
            <person name="Kuo A."/>
            <person name="LaButti K."/>
            <person name="Lang B.F."/>
            <person name="Lipzen A."/>
            <person name="O'Donnell K."/>
            <person name="Pangilinan J."/>
            <person name="Reynolds N."/>
            <person name="Sandor L."/>
            <person name="Smith M.E."/>
            <person name="Tsang A."/>
            <person name="Grigoriev I.V."/>
            <person name="Stajich J.E."/>
            <person name="Spatafora J.W."/>
        </authorList>
    </citation>
    <scope>NUCLEOTIDE SEQUENCE</scope>
    <source>
        <strain evidence="2">RSA 2281</strain>
    </source>
</reference>
<evidence type="ECO:0000313" key="3">
    <source>
        <dbReference type="Proteomes" id="UP001209540"/>
    </source>
</evidence>
<dbReference type="AlphaFoldDB" id="A0AAD5P8C4"/>
<feature type="compositionally biased region" description="Low complexity" evidence="1">
    <location>
        <begin position="257"/>
        <end position="276"/>
    </location>
</feature>
<gene>
    <name evidence="2" type="ORF">BDA99DRAFT_544421</name>
</gene>
<sequence>MLGSLSNRDYDDYVRRHMNRLDHQADSIRNTLYNTTTTSRPVRNQQQQPSSTAILCEDPYCHQYPHSHPPPPSQRRRSNSTNTRQRRYGNTTHELNRHPSYHDFHEVEEDLYRIPPSSQWRIASTSQQQSPRRRRSSSISAKTRRELKLSKQRQFFDDAYYDSQQEEEEDWYHHHQQQQYLRRRSASLGAEIPHNAYYYDDDGADNDDDEEENDHDNNNDDDDDDDDDDTLNENELLAKANAQRNILVLADDPLDPTDPALDLQQQQQHTSLPSPQEQLSPLHHSLIGSHESLPNQSVSTGTNIEQQQQPTQSQQQPSSITTTPSMSTASSSSTPPKKKKGWLSYIFSTGRDKSSSPSSPFTPSPPHIASPIGRVHSIQSKGPLGDALDSKQQADLLRQLYNHIPTSTSNPSHQDFYQQQQASPQQQQQDTRTMNNNNNISDTTLINNSSNSSNTQLPLQDSKHLWKIANLKHVWVFRAITSNENNNNNNNNNNTDEPNVWITFDYINQKLLTDYQQKMNKINRKKRKKKKKQQQQQQPVPYQGMMMYSPPYEEEQEEGVEFFDSHIRQGKLPVLVLPSRGQAYYPTNMMGDEIISIQVACLPNTQYVDFVFRKQQH</sequence>
<protein>
    <submittedName>
        <fullName evidence="2">Uncharacterized protein</fullName>
    </submittedName>
</protein>
<feature type="region of interest" description="Disordered" evidence="1">
    <location>
        <begin position="196"/>
        <end position="231"/>
    </location>
</feature>
<feature type="compositionally biased region" description="Low complexity" evidence="1">
    <location>
        <begin position="418"/>
        <end position="457"/>
    </location>
</feature>
<comment type="caution">
    <text evidence="2">The sequence shown here is derived from an EMBL/GenBank/DDBJ whole genome shotgun (WGS) entry which is preliminary data.</text>
</comment>
<feature type="region of interest" description="Disordered" evidence="1">
    <location>
        <begin position="60"/>
        <end position="101"/>
    </location>
</feature>
<evidence type="ECO:0000313" key="2">
    <source>
        <dbReference type="EMBL" id="KAI9243490.1"/>
    </source>
</evidence>
<proteinExistence type="predicted"/>
<feature type="region of interest" description="Disordered" evidence="1">
    <location>
        <begin position="522"/>
        <end position="545"/>
    </location>
</feature>
<feature type="compositionally biased region" description="Low complexity" evidence="1">
    <location>
        <begin position="306"/>
        <end position="335"/>
    </location>
</feature>
<feature type="compositionally biased region" description="Polar residues" evidence="1">
    <location>
        <begin position="404"/>
        <end position="417"/>
    </location>
</feature>
<dbReference type="EMBL" id="JAIXMP010000071">
    <property type="protein sequence ID" value="KAI9243490.1"/>
    <property type="molecule type" value="Genomic_DNA"/>
</dbReference>
<feature type="region of interest" description="Disordered" evidence="1">
    <location>
        <begin position="404"/>
        <end position="457"/>
    </location>
</feature>
<feature type="region of interest" description="Disordered" evidence="1">
    <location>
        <begin position="251"/>
        <end position="387"/>
    </location>
</feature>
<name>A0AAD5P8C4_9FUNG</name>
<feature type="region of interest" description="Disordered" evidence="1">
    <location>
        <begin position="118"/>
        <end position="150"/>
    </location>
</feature>
<dbReference type="Proteomes" id="UP001209540">
    <property type="component" value="Unassembled WGS sequence"/>
</dbReference>